<dbReference type="EMBL" id="VYKI01000002">
    <property type="protein sequence ID" value="KAA9003899.1"/>
    <property type="molecule type" value="Genomic_DNA"/>
</dbReference>
<dbReference type="InterPro" id="IPR039426">
    <property type="entry name" value="TonB-dep_rcpt-like"/>
</dbReference>
<dbReference type="InterPro" id="IPR011276">
    <property type="entry name" value="TonB_haem/Hb_rcpt"/>
</dbReference>
<evidence type="ECO:0000256" key="6">
    <source>
        <dbReference type="ARBA" id="ARBA00022729"/>
    </source>
</evidence>
<evidence type="ECO:0000256" key="1">
    <source>
        <dbReference type="ARBA" id="ARBA00004571"/>
    </source>
</evidence>
<dbReference type="Gene3D" id="2.170.130.10">
    <property type="entry name" value="TonB-dependent receptor, plug domain"/>
    <property type="match status" value="1"/>
</dbReference>
<comment type="caution">
    <text evidence="16">The sequence shown here is derived from an EMBL/GenBank/DDBJ whole genome shotgun (WGS) entry which is preliminary data.</text>
</comment>
<evidence type="ECO:0000256" key="8">
    <source>
        <dbReference type="ARBA" id="ARBA00023136"/>
    </source>
</evidence>
<keyword evidence="8 11" id="KW-0472">Membrane</keyword>
<accession>A0ABQ6T558</accession>
<evidence type="ECO:0000256" key="10">
    <source>
        <dbReference type="ARBA" id="ARBA00023237"/>
    </source>
</evidence>
<comment type="similarity">
    <text evidence="2">Belongs to the TonB-dependent receptor family. Hemoglobin/haptoglobin binding protein subfamily.</text>
</comment>
<comment type="subcellular location">
    <subcellularLocation>
        <location evidence="1 11">Cell outer membrane</location>
        <topology evidence="1 11">Multi-pass membrane protein</topology>
    </subcellularLocation>
</comment>
<gene>
    <name evidence="16" type="ORF">FJU31_02840</name>
</gene>
<dbReference type="InterPro" id="IPR010949">
    <property type="entry name" value="TonB_Hb/transfer/lactofer_rcpt"/>
</dbReference>
<keyword evidence="17" id="KW-1185">Reference proteome</keyword>
<dbReference type="Pfam" id="PF07715">
    <property type="entry name" value="Plug"/>
    <property type="match status" value="1"/>
</dbReference>
<protein>
    <submittedName>
        <fullName evidence="16">TonB-dependent hemoglobin/transferrin/lactoferrin family receptor</fullName>
    </submittedName>
</protein>
<dbReference type="InterPro" id="IPR036942">
    <property type="entry name" value="Beta-barrel_TonB_sf"/>
</dbReference>
<evidence type="ECO:0000256" key="2">
    <source>
        <dbReference type="ARBA" id="ARBA00008143"/>
    </source>
</evidence>
<keyword evidence="5 11" id="KW-0812">Transmembrane</keyword>
<keyword evidence="3 11" id="KW-0813">Transport</keyword>
<evidence type="ECO:0000259" key="14">
    <source>
        <dbReference type="Pfam" id="PF00593"/>
    </source>
</evidence>
<evidence type="ECO:0000256" key="12">
    <source>
        <dbReference type="RuleBase" id="RU003357"/>
    </source>
</evidence>
<dbReference type="PANTHER" id="PTHR30069">
    <property type="entry name" value="TONB-DEPENDENT OUTER MEMBRANE RECEPTOR"/>
    <property type="match status" value="1"/>
</dbReference>
<dbReference type="Gene3D" id="2.40.170.20">
    <property type="entry name" value="TonB-dependent receptor, beta-barrel domain"/>
    <property type="match status" value="1"/>
</dbReference>
<evidence type="ECO:0000313" key="16">
    <source>
        <dbReference type="EMBL" id="KAA9003899.1"/>
    </source>
</evidence>
<keyword evidence="4 11" id="KW-1134">Transmembrane beta strand</keyword>
<dbReference type="PANTHER" id="PTHR30069:SF29">
    <property type="entry name" value="HEMOGLOBIN AND HEMOGLOBIN-HAPTOGLOBIN-BINDING PROTEIN 1-RELATED"/>
    <property type="match status" value="1"/>
</dbReference>
<name>A0ABQ6T558_9GAMM</name>
<dbReference type="NCBIfam" id="TIGR01786">
    <property type="entry name" value="TonB-hemlactrns"/>
    <property type="match status" value="1"/>
</dbReference>
<sequence length="716" mass="78604">MALPLSAHAAADAAPDAREFDRVQVTATRTERAVSDVAATVDVIDREQMDRQLVQDIKDLIRYEPGLSVGRSAARFGLGSIRIRGLDGNRVRIQTDGIAMPTSFNIGSFSNANRNFTDLDTLKRVEIVRGPASSLYGSDALGGVVAFVTKDPADYLKDGKDSYVGLKFGYDGEWQGLLGGVTSAFGGEHWSGMVNINHRQGQETDNQGDIRSRDNTRTAANPQDRDGRSGLAKLVYAPSEDQRFRLTVEGNEDNTDTDVFSSVDRTTTTGMKARDTQNRTRVSFAHEMDALDMGFADSLHWQLYTQHSETTQITDEDRANRSRRHREFNFEQRVWGLQAQFNKAFSTGSVEHALTYGFDGARTEIRQKRDGYQVLANGQTSTTILPDAFPVRDFPISKTTELGLYAQDEMRLADGKLSLVPGVRVDRYELKPEVDSIFAEDNPGVAVSKLSKTSVSPKFGLVYRFTDAWSLFAGYSRGFRSPPYNDVNLGFTNFAFGYTAIPNPDLKPETSDGAELGLRFLSPAAYVSISGYSNDYKDFIESQSLVGTNAQGLMVFQSRNIADARIYGAELKAGVDFGQISPALQGWALRSAVAWSRGDNKTEDTPLASVDPLRGTVGLMYDTDTWGVELAGTFVKRKDRLASATVYRPAGYGVADLMAHWNFAPGATFNVGVFNLADKRYIDWSNVGATLSATSTVLDRYTSPGRALSASLAVSW</sequence>
<dbReference type="InterPro" id="IPR012910">
    <property type="entry name" value="Plug_dom"/>
</dbReference>
<feature type="domain" description="TonB-dependent receptor plug" evidence="15">
    <location>
        <begin position="34"/>
        <end position="144"/>
    </location>
</feature>
<feature type="domain" description="TonB-dependent receptor-like beta-barrel" evidence="14">
    <location>
        <begin position="236"/>
        <end position="676"/>
    </location>
</feature>
<keyword evidence="7 12" id="KW-0798">TonB box</keyword>
<evidence type="ECO:0000256" key="13">
    <source>
        <dbReference type="SAM" id="MobiDB-lite"/>
    </source>
</evidence>
<evidence type="ECO:0000256" key="7">
    <source>
        <dbReference type="ARBA" id="ARBA00023077"/>
    </source>
</evidence>
<evidence type="ECO:0000256" key="11">
    <source>
        <dbReference type="PROSITE-ProRule" id="PRU01360"/>
    </source>
</evidence>
<evidence type="ECO:0000256" key="9">
    <source>
        <dbReference type="ARBA" id="ARBA00023170"/>
    </source>
</evidence>
<dbReference type="NCBIfam" id="TIGR01785">
    <property type="entry name" value="TonB-hemin"/>
    <property type="match status" value="1"/>
</dbReference>
<evidence type="ECO:0000259" key="15">
    <source>
        <dbReference type="Pfam" id="PF07715"/>
    </source>
</evidence>
<feature type="region of interest" description="Disordered" evidence="13">
    <location>
        <begin position="200"/>
        <end position="230"/>
    </location>
</feature>
<keyword evidence="6" id="KW-0732">Signal</keyword>
<dbReference type="PROSITE" id="PS52016">
    <property type="entry name" value="TONB_DEPENDENT_REC_3"/>
    <property type="match status" value="1"/>
</dbReference>
<organism evidence="16 17">
    <name type="scientific">Stenotrophomonas cyclobalanopsidis</name>
    <dbReference type="NCBI Taxonomy" id="2771362"/>
    <lineage>
        <taxon>Bacteria</taxon>
        <taxon>Pseudomonadati</taxon>
        <taxon>Pseudomonadota</taxon>
        <taxon>Gammaproteobacteria</taxon>
        <taxon>Lysobacterales</taxon>
        <taxon>Lysobacteraceae</taxon>
        <taxon>Stenotrophomonas</taxon>
    </lineage>
</organism>
<evidence type="ECO:0000256" key="4">
    <source>
        <dbReference type="ARBA" id="ARBA00022452"/>
    </source>
</evidence>
<dbReference type="InterPro" id="IPR037066">
    <property type="entry name" value="Plug_dom_sf"/>
</dbReference>
<keyword evidence="9 16" id="KW-0675">Receptor</keyword>
<dbReference type="Pfam" id="PF00593">
    <property type="entry name" value="TonB_dep_Rec_b-barrel"/>
    <property type="match status" value="1"/>
</dbReference>
<evidence type="ECO:0000256" key="5">
    <source>
        <dbReference type="ARBA" id="ARBA00022692"/>
    </source>
</evidence>
<proteinExistence type="inferred from homology"/>
<dbReference type="SUPFAM" id="SSF56935">
    <property type="entry name" value="Porins"/>
    <property type="match status" value="1"/>
</dbReference>
<keyword evidence="10 11" id="KW-0998">Cell outer membrane</keyword>
<dbReference type="CDD" id="cd01347">
    <property type="entry name" value="ligand_gated_channel"/>
    <property type="match status" value="1"/>
</dbReference>
<dbReference type="InterPro" id="IPR000531">
    <property type="entry name" value="Beta-barrel_TonB"/>
</dbReference>
<evidence type="ECO:0000256" key="3">
    <source>
        <dbReference type="ARBA" id="ARBA00022448"/>
    </source>
</evidence>
<dbReference type="Proteomes" id="UP000326367">
    <property type="component" value="Unassembled WGS sequence"/>
</dbReference>
<evidence type="ECO:0000313" key="17">
    <source>
        <dbReference type="Proteomes" id="UP000326367"/>
    </source>
</evidence>
<reference evidence="16 17" key="1">
    <citation type="journal article" date="2020" name="Antonie Van Leeuwenhoek">
        <title>Stenotrophomonas cyclobalanopsidis sp. nov., isolated from the leaf spot disease of Cyclobalanopsis patelliformis.</title>
        <authorList>
            <person name="Bian D.R."/>
            <person name="Xue H."/>
            <person name="Piao C.G."/>
            <person name="Li Y."/>
        </authorList>
    </citation>
    <scope>NUCLEOTIDE SEQUENCE [LARGE SCALE GENOMIC DNA]</scope>
    <source>
        <strain evidence="16 17">TPQG1-4</strain>
    </source>
</reference>